<comment type="caution">
    <text evidence="1">The sequence shown here is derived from an EMBL/GenBank/DDBJ whole genome shotgun (WGS) entry which is preliminary data.</text>
</comment>
<sequence length="113" mass="12422">MKSLLSRSAIIKFALAIGVVSALTACIQTPNWTLFYVADQQPMPTQMVKQQFIKGYYDSIEHCQAKGRGLLKLNASSVEPQQAYICGQMCVADEKTGEIACQNLIPGSKHDEL</sequence>
<dbReference type="RefSeq" id="WP_153664643.1">
    <property type="nucleotide sequence ID" value="NZ_JAAIKR010000007.1"/>
</dbReference>
<protein>
    <recommendedName>
        <fullName evidence="3">Lipoprotein</fullName>
    </recommendedName>
</protein>
<dbReference type="Proteomes" id="UP000811844">
    <property type="component" value="Unassembled WGS sequence"/>
</dbReference>
<gene>
    <name evidence="1" type="ORF">G3R48_09265</name>
</gene>
<name>A0ABS5I2E8_9GAMM</name>
<proteinExistence type="predicted"/>
<accession>A0ABS5I2E8</accession>
<reference evidence="1 2" key="1">
    <citation type="submission" date="2020-02" db="EMBL/GenBank/DDBJ databases">
        <title>Shewanella WXL01 sp. nov., a marine bacterium isolated from green algae in Luhuitou Fringing Reef (Northern South China Sea).</title>
        <authorList>
            <person name="Wang X."/>
        </authorList>
    </citation>
    <scope>NUCLEOTIDE SEQUENCE [LARGE SCALE GENOMIC DNA]</scope>
    <source>
        <strain evidence="1 2">MCCC 1A01895</strain>
    </source>
</reference>
<dbReference type="EMBL" id="JAAIKR010000007">
    <property type="protein sequence ID" value="MBR9728169.1"/>
    <property type="molecule type" value="Genomic_DNA"/>
</dbReference>
<evidence type="ECO:0000313" key="2">
    <source>
        <dbReference type="Proteomes" id="UP000811844"/>
    </source>
</evidence>
<dbReference type="PROSITE" id="PS51257">
    <property type="entry name" value="PROKAR_LIPOPROTEIN"/>
    <property type="match status" value="1"/>
</dbReference>
<evidence type="ECO:0008006" key="3">
    <source>
        <dbReference type="Google" id="ProtNLM"/>
    </source>
</evidence>
<keyword evidence="2" id="KW-1185">Reference proteome</keyword>
<organism evidence="1 2">
    <name type="scientific">Shewanella intestini</name>
    <dbReference type="NCBI Taxonomy" id="2017544"/>
    <lineage>
        <taxon>Bacteria</taxon>
        <taxon>Pseudomonadati</taxon>
        <taxon>Pseudomonadota</taxon>
        <taxon>Gammaproteobacteria</taxon>
        <taxon>Alteromonadales</taxon>
        <taxon>Shewanellaceae</taxon>
        <taxon>Shewanella</taxon>
    </lineage>
</organism>
<evidence type="ECO:0000313" key="1">
    <source>
        <dbReference type="EMBL" id="MBR9728169.1"/>
    </source>
</evidence>